<dbReference type="PANTHER" id="PTHR43734:SF1">
    <property type="entry name" value="PHYTOENE DESATURASE"/>
    <property type="match status" value="1"/>
</dbReference>
<protein>
    <submittedName>
        <fullName evidence="2">NAD(P)/FAD-dependent oxidoreductase</fullName>
    </submittedName>
</protein>
<sequence length="438" mass="47141">MTSSENTFDALVVGAGAGGLLAAARLTHLGYRTLVVERLEHVGGRASTRDIDGFRVNNGAIVIEVDGITQETFDEVGATFDVRRPSPPILYRIGGKNVDVTGGGWGFLLSKLTRQGAKLLTGLGAARKDDGLPDHELSTADWVAKFTKNDAVHGIFRNMCGSVFAVGSEELPARVFLTYFTRRSAFKKFGFCPEGTIGIWRSLAETITAGGGEVWLSSEVRALHLREGQVTGATVDRGGQPVEVTARFAVSDAGPAATVKLVGESNLPEDYLEQVRGGDRPCAMLAVNFASQERLVEVPGMLSFASTRRLCYVANFTDTCPEMAPEGWNLYVGTSVPKPAVGDFDEAEEKELLLQDLRDEIPGFDRARILSSVVTRDDWPPQRAVSGFDLPNTTPVPNLWNVGDGVKEYANGGTTACAETAKLVVEQITQRYPIGARA</sequence>
<evidence type="ECO:0000313" key="2">
    <source>
        <dbReference type="EMBL" id="MBK1787307.1"/>
    </source>
</evidence>
<feature type="domain" description="Amine oxidase" evidence="1">
    <location>
        <begin position="18"/>
        <end position="428"/>
    </location>
</feature>
<dbReference type="Proteomes" id="UP000635245">
    <property type="component" value="Unassembled WGS sequence"/>
</dbReference>
<organism evidence="2 3">
    <name type="scientific">Prauserella cavernicola</name>
    <dbReference type="NCBI Taxonomy" id="2800127"/>
    <lineage>
        <taxon>Bacteria</taxon>
        <taxon>Bacillati</taxon>
        <taxon>Actinomycetota</taxon>
        <taxon>Actinomycetes</taxon>
        <taxon>Pseudonocardiales</taxon>
        <taxon>Pseudonocardiaceae</taxon>
        <taxon>Prauserella</taxon>
    </lineage>
</organism>
<dbReference type="InterPro" id="IPR002937">
    <property type="entry name" value="Amino_oxidase"/>
</dbReference>
<dbReference type="GO" id="GO:0016491">
    <property type="term" value="F:oxidoreductase activity"/>
    <property type="evidence" value="ECO:0007669"/>
    <property type="project" value="InterPro"/>
</dbReference>
<dbReference type="PANTHER" id="PTHR43734">
    <property type="entry name" value="PHYTOENE DESATURASE"/>
    <property type="match status" value="1"/>
</dbReference>
<dbReference type="Gene3D" id="3.90.660.50">
    <property type="match status" value="1"/>
</dbReference>
<dbReference type="RefSeq" id="WP_200321790.1">
    <property type="nucleotide sequence ID" value="NZ_JAENJH010000006.1"/>
</dbReference>
<keyword evidence="3" id="KW-1185">Reference proteome</keyword>
<dbReference type="EMBL" id="JAENJH010000006">
    <property type="protein sequence ID" value="MBK1787307.1"/>
    <property type="molecule type" value="Genomic_DNA"/>
</dbReference>
<comment type="caution">
    <text evidence="2">The sequence shown here is derived from an EMBL/GenBank/DDBJ whole genome shotgun (WGS) entry which is preliminary data.</text>
</comment>
<dbReference type="AlphaFoldDB" id="A0A934QW74"/>
<gene>
    <name evidence="2" type="ORF">JHE00_23540</name>
</gene>
<dbReference type="InterPro" id="IPR036188">
    <property type="entry name" value="FAD/NAD-bd_sf"/>
</dbReference>
<dbReference type="Gene3D" id="3.50.50.60">
    <property type="entry name" value="FAD/NAD(P)-binding domain"/>
    <property type="match status" value="1"/>
</dbReference>
<dbReference type="Pfam" id="PF01593">
    <property type="entry name" value="Amino_oxidase"/>
    <property type="match status" value="1"/>
</dbReference>
<name>A0A934QW74_9PSEU</name>
<evidence type="ECO:0000313" key="3">
    <source>
        <dbReference type="Proteomes" id="UP000635245"/>
    </source>
</evidence>
<reference evidence="2" key="1">
    <citation type="submission" date="2020-12" db="EMBL/GenBank/DDBJ databases">
        <title>Prauserella sp. ASG 168, a novel actinomycete isolated from cave rock.</title>
        <authorList>
            <person name="Suriyachadkun C."/>
        </authorList>
    </citation>
    <scope>NUCLEOTIDE SEQUENCE</scope>
    <source>
        <strain evidence="2">ASG 168</strain>
    </source>
</reference>
<dbReference type="SUPFAM" id="SSF51905">
    <property type="entry name" value="FAD/NAD(P)-binding domain"/>
    <property type="match status" value="1"/>
</dbReference>
<evidence type="ECO:0000259" key="1">
    <source>
        <dbReference type="Pfam" id="PF01593"/>
    </source>
</evidence>
<dbReference type="PRINTS" id="PR00411">
    <property type="entry name" value="PNDRDTASEI"/>
</dbReference>
<proteinExistence type="predicted"/>
<accession>A0A934QW74</accession>